<evidence type="ECO:0000313" key="1">
    <source>
        <dbReference type="EMBL" id="EDL85403.1"/>
    </source>
</evidence>
<accession>A6K6P3</accession>
<evidence type="ECO:0000313" key="2">
    <source>
        <dbReference type="Proteomes" id="UP000234681"/>
    </source>
</evidence>
<proteinExistence type="predicted"/>
<gene>
    <name evidence="1" type="ORF">rCG_52249</name>
</gene>
<organism evidence="1 2">
    <name type="scientific">Rattus norvegicus</name>
    <name type="common">Rat</name>
    <dbReference type="NCBI Taxonomy" id="10116"/>
    <lineage>
        <taxon>Eukaryota</taxon>
        <taxon>Metazoa</taxon>
        <taxon>Chordata</taxon>
        <taxon>Craniata</taxon>
        <taxon>Vertebrata</taxon>
        <taxon>Euteleostomi</taxon>
        <taxon>Mammalia</taxon>
        <taxon>Eutheria</taxon>
        <taxon>Euarchontoglires</taxon>
        <taxon>Glires</taxon>
        <taxon>Rodentia</taxon>
        <taxon>Myomorpha</taxon>
        <taxon>Muroidea</taxon>
        <taxon>Muridae</taxon>
        <taxon>Murinae</taxon>
        <taxon>Rattus</taxon>
    </lineage>
</organism>
<dbReference type="AlphaFoldDB" id="A6K6P3"/>
<name>A6K6P3_RAT</name>
<sequence>MDTGPLSTLADNWSCAEGLVICL</sequence>
<reference evidence="1 2" key="1">
    <citation type="submission" date="2005-07" db="EMBL/GenBank/DDBJ databases">
        <authorList>
            <person name="Mural R.J."/>
            <person name="Li P.W."/>
            <person name="Adams M.D."/>
            <person name="Amanatides P.G."/>
            <person name="Baden-Tillson H."/>
            <person name="Barnstead M."/>
            <person name="Chin S.H."/>
            <person name="Dew I."/>
            <person name="Evans C.A."/>
            <person name="Ferriera S."/>
            <person name="Flanigan M."/>
            <person name="Fosler C."/>
            <person name="Glodek A."/>
            <person name="Gu Z."/>
            <person name="Holt R.A."/>
            <person name="Jennings D."/>
            <person name="Kraft C.L."/>
            <person name="Lu F."/>
            <person name="Nguyen T."/>
            <person name="Nusskern D.R."/>
            <person name="Pfannkoch C.M."/>
            <person name="Sitter C."/>
            <person name="Sutton G.G."/>
            <person name="Venter J.C."/>
            <person name="Wang Z."/>
            <person name="Woodage T."/>
            <person name="Zheng X.H."/>
            <person name="Zhong F."/>
        </authorList>
    </citation>
    <scope>NUCLEOTIDE SEQUENCE [LARGE SCALE GENOMIC DNA]</scope>
    <source>
        <strain>BN</strain>
        <strain evidence="2">Sprague-Dawley</strain>
    </source>
</reference>
<protein>
    <submittedName>
        <fullName evidence="1">RCG52249</fullName>
    </submittedName>
</protein>
<dbReference type="Proteomes" id="UP000234681">
    <property type="component" value="Chromosome 15"/>
</dbReference>
<dbReference type="EMBL" id="CH474023">
    <property type="protein sequence ID" value="EDL85403.1"/>
    <property type="molecule type" value="Genomic_DNA"/>
</dbReference>